<evidence type="ECO:0000313" key="3">
    <source>
        <dbReference type="Proteomes" id="UP000256686"/>
    </source>
</evidence>
<dbReference type="EMBL" id="QNVT01000002">
    <property type="protein sequence ID" value="REC63718.1"/>
    <property type="molecule type" value="Genomic_DNA"/>
</dbReference>
<keyword evidence="1" id="KW-0472">Membrane</keyword>
<comment type="caution">
    <text evidence="2">The sequence shown here is derived from an EMBL/GenBank/DDBJ whole genome shotgun (WGS) entry which is preliminary data.</text>
</comment>
<keyword evidence="1" id="KW-0812">Transmembrane</keyword>
<dbReference type="AlphaFoldDB" id="A0A3D9CD67"/>
<name>A0A3D9CD67_9FLAO</name>
<proteinExistence type="predicted"/>
<keyword evidence="3" id="KW-1185">Reference proteome</keyword>
<dbReference type="Proteomes" id="UP000256686">
    <property type="component" value="Unassembled WGS sequence"/>
</dbReference>
<feature type="transmembrane region" description="Helical" evidence="1">
    <location>
        <begin position="18"/>
        <end position="40"/>
    </location>
</feature>
<reference evidence="3" key="1">
    <citation type="submission" date="2018-06" db="EMBL/GenBank/DDBJ databases">
        <authorList>
            <person name="Lum Nde A."/>
            <person name="Hugo C."/>
        </authorList>
    </citation>
    <scope>NUCLEOTIDE SEQUENCE [LARGE SCALE GENOMIC DNA]</scope>
    <source>
        <strain evidence="3">1_F178</strain>
    </source>
</reference>
<accession>A0A3D9CD67</accession>
<organism evidence="2 3">
    <name type="scientific">Chryseobacterium pennae</name>
    <dbReference type="NCBI Taxonomy" id="2258962"/>
    <lineage>
        <taxon>Bacteria</taxon>
        <taxon>Pseudomonadati</taxon>
        <taxon>Bacteroidota</taxon>
        <taxon>Flavobacteriia</taxon>
        <taxon>Flavobacteriales</taxon>
        <taxon>Weeksellaceae</taxon>
        <taxon>Chryseobacterium group</taxon>
        <taxon>Chryseobacterium</taxon>
    </lineage>
</organism>
<evidence type="ECO:0000313" key="2">
    <source>
        <dbReference type="EMBL" id="REC63718.1"/>
    </source>
</evidence>
<keyword evidence="1" id="KW-1133">Transmembrane helix</keyword>
<protein>
    <submittedName>
        <fullName evidence="2">Uncharacterized protein</fullName>
    </submittedName>
</protein>
<gene>
    <name evidence="2" type="ORF">DRF65_03110</name>
</gene>
<feature type="transmembrane region" description="Helical" evidence="1">
    <location>
        <begin position="47"/>
        <end position="65"/>
    </location>
</feature>
<sequence length="66" mass="8001">MFRMNEELHWIYSWGHNWWLMVAFPCLLLGSLILGGYSLWKINKNKLLYFLFSILPFIIFLTLLSF</sequence>
<evidence type="ECO:0000256" key="1">
    <source>
        <dbReference type="SAM" id="Phobius"/>
    </source>
</evidence>